<feature type="compositionally biased region" description="Low complexity" evidence="1">
    <location>
        <begin position="38"/>
        <end position="48"/>
    </location>
</feature>
<name>N6U149_DENPD</name>
<feature type="compositionally biased region" description="Polar residues" evidence="1">
    <location>
        <begin position="22"/>
        <end position="32"/>
    </location>
</feature>
<feature type="compositionally biased region" description="Low complexity" evidence="1">
    <location>
        <begin position="124"/>
        <end position="137"/>
    </location>
</feature>
<sequence length="137" mass="13457">GGARPVPAPLPRPLRPSGGQAQGNQAVLQPVQQPGGPAALHAQGTGAAQLGGGQLPARHGDRQRPGGVPAAAARHRRRPQAEPAEAGAAGAGAARAARPPGGGAAAAARASARLRGRRQRAERAGAQLHRAAAAARI</sequence>
<feature type="region of interest" description="Disordered" evidence="1">
    <location>
        <begin position="1"/>
        <end position="137"/>
    </location>
</feature>
<protein>
    <submittedName>
        <fullName evidence="2">Uncharacterized protein</fullName>
    </submittedName>
</protein>
<dbReference type="EMBL" id="KB741228">
    <property type="protein sequence ID" value="ENN72277.1"/>
    <property type="molecule type" value="Genomic_DNA"/>
</dbReference>
<proteinExistence type="predicted"/>
<reference evidence="2" key="1">
    <citation type="journal article" date="2013" name="Genome Biol.">
        <title>Draft genome of the mountain pine beetle, Dendroctonus ponderosae Hopkins, a major forest pest.</title>
        <authorList>
            <person name="Keeling C.I."/>
            <person name="Yuen M.M."/>
            <person name="Liao N.Y."/>
            <person name="Docking T.R."/>
            <person name="Chan S.K."/>
            <person name="Taylor G.A."/>
            <person name="Palmquist D.L."/>
            <person name="Jackman S.D."/>
            <person name="Nguyen A."/>
            <person name="Li M."/>
            <person name="Henderson H."/>
            <person name="Janes J.K."/>
            <person name="Zhao Y."/>
            <person name="Pandoh P."/>
            <person name="Moore R."/>
            <person name="Sperling F.A."/>
            <person name="Huber D.P."/>
            <person name="Birol I."/>
            <person name="Jones S.J."/>
            <person name="Bohlmann J."/>
        </authorList>
    </citation>
    <scope>NUCLEOTIDE SEQUENCE</scope>
</reference>
<evidence type="ECO:0000256" key="1">
    <source>
        <dbReference type="SAM" id="MobiDB-lite"/>
    </source>
</evidence>
<accession>N6U149</accession>
<dbReference type="AlphaFoldDB" id="N6U149"/>
<feature type="non-terminal residue" evidence="2">
    <location>
        <position position="1"/>
    </location>
</feature>
<feature type="non-terminal residue" evidence="2">
    <location>
        <position position="137"/>
    </location>
</feature>
<organism evidence="2">
    <name type="scientific">Dendroctonus ponderosae</name>
    <name type="common">Mountain pine beetle</name>
    <dbReference type="NCBI Taxonomy" id="77166"/>
    <lineage>
        <taxon>Eukaryota</taxon>
        <taxon>Metazoa</taxon>
        <taxon>Ecdysozoa</taxon>
        <taxon>Arthropoda</taxon>
        <taxon>Hexapoda</taxon>
        <taxon>Insecta</taxon>
        <taxon>Pterygota</taxon>
        <taxon>Neoptera</taxon>
        <taxon>Endopterygota</taxon>
        <taxon>Coleoptera</taxon>
        <taxon>Polyphaga</taxon>
        <taxon>Cucujiformia</taxon>
        <taxon>Curculionidae</taxon>
        <taxon>Scolytinae</taxon>
        <taxon>Dendroctonus</taxon>
    </lineage>
</organism>
<evidence type="ECO:0000313" key="2">
    <source>
        <dbReference type="EMBL" id="ENN72277.1"/>
    </source>
</evidence>
<dbReference type="HOGENOM" id="CLU_1870241_0_0_1"/>
<feature type="compositionally biased region" description="Pro residues" evidence="1">
    <location>
        <begin position="1"/>
        <end position="14"/>
    </location>
</feature>
<gene>
    <name evidence="2" type="ORF">YQE_11076</name>
</gene>
<feature type="compositionally biased region" description="Low complexity" evidence="1">
    <location>
        <begin position="81"/>
        <end position="111"/>
    </location>
</feature>